<organism evidence="2 3">
    <name type="scientific">Trametes pubescens</name>
    <name type="common">White-rot fungus</name>
    <dbReference type="NCBI Taxonomy" id="154538"/>
    <lineage>
        <taxon>Eukaryota</taxon>
        <taxon>Fungi</taxon>
        <taxon>Dikarya</taxon>
        <taxon>Basidiomycota</taxon>
        <taxon>Agaricomycotina</taxon>
        <taxon>Agaricomycetes</taxon>
        <taxon>Polyporales</taxon>
        <taxon>Polyporaceae</taxon>
        <taxon>Trametes</taxon>
    </lineage>
</organism>
<reference evidence="2 3" key="1">
    <citation type="submission" date="2016-10" db="EMBL/GenBank/DDBJ databases">
        <title>Genome sequence of the basidiomycete white-rot fungus Trametes pubescens.</title>
        <authorList>
            <person name="Makela M.R."/>
            <person name="Granchi Z."/>
            <person name="Peng M."/>
            <person name="De Vries R.P."/>
            <person name="Grigoriev I."/>
            <person name="Riley R."/>
            <person name="Hilden K."/>
        </authorList>
    </citation>
    <scope>NUCLEOTIDE SEQUENCE [LARGE SCALE GENOMIC DNA]</scope>
    <source>
        <strain evidence="2 3">FBCC735</strain>
    </source>
</reference>
<comment type="caution">
    <text evidence="2">The sequence shown here is derived from an EMBL/GenBank/DDBJ whole genome shotgun (WGS) entry which is preliminary data.</text>
</comment>
<dbReference type="OrthoDB" id="2757726at2759"/>
<gene>
    <name evidence="2" type="ORF">TRAPUB_1754</name>
</gene>
<dbReference type="AlphaFoldDB" id="A0A1M2VIG2"/>
<keyword evidence="3" id="KW-1185">Reference proteome</keyword>
<proteinExistence type="predicted"/>
<feature type="non-terminal residue" evidence="2">
    <location>
        <position position="637"/>
    </location>
</feature>
<dbReference type="EMBL" id="MNAD01001179">
    <property type="protein sequence ID" value="OJT07390.1"/>
    <property type="molecule type" value="Genomic_DNA"/>
</dbReference>
<name>A0A1M2VIG2_TRAPU</name>
<dbReference type="Proteomes" id="UP000184267">
    <property type="component" value="Unassembled WGS sequence"/>
</dbReference>
<evidence type="ECO:0000256" key="1">
    <source>
        <dbReference type="SAM" id="MobiDB-lite"/>
    </source>
</evidence>
<accession>A0A1M2VIG2</accession>
<protein>
    <recommendedName>
        <fullName evidence="4">BTB domain-containing protein</fullName>
    </recommendedName>
</protein>
<sequence length="637" mass="69626">MDPKRVKTEVINAPVHDEDVEPTPPPSNEETFKRSSEFWYPDGNVVIKIENTGFKLLASRLRHHCQYFSTLLPPAPPSANASEGRAGVPLISTYVDSSRSDGAFVVTCVTAHQFEIFLKFLDMPFENPIQTAPHDTVIALYHASSALGSPSALAPIQHLWDSHAPPSPTHAPACAYEDALQLVALARAHAVPCVLKRAFYEVLRCARFWALIDSKGHRAVEQTEGDLLGLTGGLSQADLLGLYTARVALGNAWRALCARPPRVPAPQKPCACRVREDGAARARAWRAAMCDAVLVDLDPLSYAAQLRSEFVPPGGDWCDACLKKQSKRWKAARVQWWSQLDVWLGLVPQGEEARLALAAAQAQADAAAATAATAAFAAVAAPGAAANGPSVPKPTGGIRYLRNLSGLWKEDYQAVQRTICNLVIIANLNWTEDFRRQNAENLARLYRAAREEHPILKCFQNNWLTAELAKQFLQNKRKHAVKQGYVDRASVETSVRGVRRSHDAQALTSPCLGSRHHAVVWRTKRTAAEKRPSTPEAVYNAHLGDTTCDWAALLEHQPPGASAPGLSFSQGAHYFGIAAMTRRQVGTLVRARCGDCTIESPAVWKLAELLRLADYLKSAAESKLTVLRLGVSEHAIE</sequence>
<evidence type="ECO:0008006" key="4">
    <source>
        <dbReference type="Google" id="ProtNLM"/>
    </source>
</evidence>
<evidence type="ECO:0000313" key="3">
    <source>
        <dbReference type="Proteomes" id="UP000184267"/>
    </source>
</evidence>
<feature type="region of interest" description="Disordered" evidence="1">
    <location>
        <begin position="1"/>
        <end position="33"/>
    </location>
</feature>
<evidence type="ECO:0000313" key="2">
    <source>
        <dbReference type="EMBL" id="OJT07390.1"/>
    </source>
</evidence>